<keyword evidence="2" id="KW-0378">Hydrolase</keyword>
<organism evidence="5 6">
    <name type="scientific">Candidatus Woesebacteria bacterium GW2011_GWB1_38_5</name>
    <dbReference type="NCBI Taxonomy" id="1618568"/>
    <lineage>
        <taxon>Bacteria</taxon>
        <taxon>Candidatus Woeseibacteriota</taxon>
    </lineage>
</organism>
<evidence type="ECO:0000256" key="3">
    <source>
        <dbReference type="SAM" id="Phobius"/>
    </source>
</evidence>
<gene>
    <name evidence="5" type="ORF">US95_C0053G0005</name>
</gene>
<evidence type="ECO:0000259" key="4">
    <source>
        <dbReference type="Pfam" id="PF06480"/>
    </source>
</evidence>
<dbReference type="Pfam" id="PF06480">
    <property type="entry name" value="FtsH_ext"/>
    <property type="match status" value="1"/>
</dbReference>
<dbReference type="Proteomes" id="UP000034738">
    <property type="component" value="Unassembled WGS sequence"/>
</dbReference>
<keyword evidence="3" id="KW-0812">Transmembrane</keyword>
<evidence type="ECO:0000256" key="1">
    <source>
        <dbReference type="ARBA" id="ARBA00022670"/>
    </source>
</evidence>
<feature type="domain" description="Peptidase M41 FtsH extracellular" evidence="4">
    <location>
        <begin position="10"/>
        <end position="92"/>
    </location>
</feature>
<dbReference type="GO" id="GO:0005524">
    <property type="term" value="F:ATP binding"/>
    <property type="evidence" value="ECO:0007669"/>
    <property type="project" value="InterPro"/>
</dbReference>
<dbReference type="GO" id="GO:0008270">
    <property type="term" value="F:zinc ion binding"/>
    <property type="evidence" value="ECO:0007669"/>
    <property type="project" value="InterPro"/>
</dbReference>
<dbReference type="AlphaFoldDB" id="A0A0G0K1N0"/>
<keyword evidence="5" id="KW-0482">Metalloprotease</keyword>
<name>A0A0G0K1N0_9BACT</name>
<reference evidence="5 6" key="1">
    <citation type="journal article" date="2015" name="Nature">
        <title>rRNA introns, odd ribosomes, and small enigmatic genomes across a large radiation of phyla.</title>
        <authorList>
            <person name="Brown C.T."/>
            <person name="Hug L.A."/>
            <person name="Thomas B.C."/>
            <person name="Sharon I."/>
            <person name="Castelle C.J."/>
            <person name="Singh A."/>
            <person name="Wilkins M.J."/>
            <person name="Williams K.H."/>
            <person name="Banfield J.F."/>
        </authorList>
    </citation>
    <scope>NUCLEOTIDE SEQUENCE [LARGE SCALE GENOMIC DNA]</scope>
</reference>
<sequence>MKKFSKNFFLVVLILLTVSALFALFSDPFTQVERISLSQVAQNINEEQVEKIVISGNKLTISYTDGSTNESTKEPQSALSETLLQLGVQQDKLARVDIEPREESGFAAFIGPLAFILLPLLIFFIFFWMMFRQ</sequence>
<dbReference type="GO" id="GO:0004176">
    <property type="term" value="F:ATP-dependent peptidase activity"/>
    <property type="evidence" value="ECO:0007669"/>
    <property type="project" value="InterPro"/>
</dbReference>
<keyword evidence="1 5" id="KW-0645">Protease</keyword>
<protein>
    <submittedName>
        <fullName evidence="5">ATP-dependent zinc metalloprotease FtsH</fullName>
    </submittedName>
</protein>
<evidence type="ECO:0000313" key="5">
    <source>
        <dbReference type="EMBL" id="KKQ73598.1"/>
    </source>
</evidence>
<feature type="transmembrane region" description="Helical" evidence="3">
    <location>
        <begin position="106"/>
        <end position="131"/>
    </location>
</feature>
<comment type="caution">
    <text evidence="5">The sequence shown here is derived from an EMBL/GenBank/DDBJ whole genome shotgun (WGS) entry which is preliminary data.</text>
</comment>
<proteinExistence type="predicted"/>
<dbReference type="EMBL" id="LBUY01000053">
    <property type="protein sequence ID" value="KKQ73598.1"/>
    <property type="molecule type" value="Genomic_DNA"/>
</dbReference>
<feature type="non-terminal residue" evidence="5">
    <location>
        <position position="133"/>
    </location>
</feature>
<dbReference type="GO" id="GO:0004222">
    <property type="term" value="F:metalloendopeptidase activity"/>
    <property type="evidence" value="ECO:0007669"/>
    <property type="project" value="InterPro"/>
</dbReference>
<evidence type="ECO:0000256" key="2">
    <source>
        <dbReference type="ARBA" id="ARBA00022801"/>
    </source>
</evidence>
<keyword evidence="3" id="KW-0472">Membrane</keyword>
<accession>A0A0G0K1N0</accession>
<dbReference type="GO" id="GO:0016020">
    <property type="term" value="C:membrane"/>
    <property type="evidence" value="ECO:0007669"/>
    <property type="project" value="InterPro"/>
</dbReference>
<dbReference type="InterPro" id="IPR011546">
    <property type="entry name" value="Pept_M41_FtsH_extracell"/>
</dbReference>
<keyword evidence="3" id="KW-1133">Transmembrane helix</keyword>
<evidence type="ECO:0000313" key="6">
    <source>
        <dbReference type="Proteomes" id="UP000034738"/>
    </source>
</evidence>
<dbReference type="GO" id="GO:0006508">
    <property type="term" value="P:proteolysis"/>
    <property type="evidence" value="ECO:0007669"/>
    <property type="project" value="UniProtKB-KW"/>
</dbReference>